<dbReference type="EC" id="3.1.4.-" evidence="2"/>
<dbReference type="EMBL" id="AP022642">
    <property type="protein sequence ID" value="BCA26357.1"/>
    <property type="molecule type" value="Genomic_DNA"/>
</dbReference>
<dbReference type="Proteomes" id="UP000501237">
    <property type="component" value="Chromosome"/>
</dbReference>
<dbReference type="KEGG" id="poj:PtoMrB4_03340"/>
<dbReference type="AlphaFoldDB" id="A0A679GHH9"/>
<dbReference type="SUPFAM" id="SSF56300">
    <property type="entry name" value="Metallo-dependent phosphatases"/>
    <property type="match status" value="1"/>
</dbReference>
<comment type="similarity">
    <text evidence="1 2">Belongs to the metallophosphoesterase superfamily. YfcE family.</text>
</comment>
<organism evidence="4 5">
    <name type="scientific">Metapseudomonas otitidis</name>
    <dbReference type="NCBI Taxonomy" id="319939"/>
    <lineage>
        <taxon>Bacteria</taxon>
        <taxon>Pseudomonadati</taxon>
        <taxon>Pseudomonadota</taxon>
        <taxon>Gammaproteobacteria</taxon>
        <taxon>Pseudomonadales</taxon>
        <taxon>Pseudomonadaceae</taxon>
        <taxon>Metapseudomonas</taxon>
    </lineage>
</organism>
<dbReference type="GeneID" id="57395544"/>
<proteinExistence type="inferred from homology"/>
<evidence type="ECO:0000259" key="3">
    <source>
        <dbReference type="Pfam" id="PF12850"/>
    </source>
</evidence>
<evidence type="ECO:0000313" key="4">
    <source>
        <dbReference type="EMBL" id="BCA26357.1"/>
    </source>
</evidence>
<name>A0A679GHH9_9GAMM</name>
<dbReference type="InterPro" id="IPR000979">
    <property type="entry name" value="Phosphodiesterase_MJ0936/Vps29"/>
</dbReference>
<accession>A0A679GHH9</accession>
<feature type="domain" description="Calcineurin-like phosphoesterase" evidence="3">
    <location>
        <begin position="3"/>
        <end position="138"/>
    </location>
</feature>
<dbReference type="RefSeq" id="WP_172432345.1">
    <property type="nucleotide sequence ID" value="NZ_AP022642.1"/>
</dbReference>
<gene>
    <name evidence="4" type="ORF">PtoMrB4_03340</name>
</gene>
<dbReference type="Gene3D" id="3.60.21.10">
    <property type="match status" value="1"/>
</dbReference>
<comment type="cofactor">
    <cofactor evidence="2">
        <name>a divalent metal cation</name>
        <dbReference type="ChEBI" id="CHEBI:60240"/>
    </cofactor>
</comment>
<dbReference type="InterPro" id="IPR029052">
    <property type="entry name" value="Metallo-depent_PP-like"/>
</dbReference>
<dbReference type="InterPro" id="IPR024654">
    <property type="entry name" value="Calcineurin-like_PHP_lpxH"/>
</dbReference>
<evidence type="ECO:0000313" key="5">
    <source>
        <dbReference type="Proteomes" id="UP000501237"/>
    </source>
</evidence>
<evidence type="ECO:0000256" key="1">
    <source>
        <dbReference type="ARBA" id="ARBA00008950"/>
    </source>
</evidence>
<dbReference type="Pfam" id="PF12850">
    <property type="entry name" value="Metallophos_2"/>
    <property type="match status" value="1"/>
</dbReference>
<dbReference type="PANTHER" id="PTHR11124">
    <property type="entry name" value="VACUOLAR SORTING PROTEIN VPS29"/>
    <property type="match status" value="1"/>
</dbReference>
<reference evidence="4 5" key="1">
    <citation type="journal article" date="2020" name="Microbiol. Resour. Announc.">
        <title>Complete genome sequence of Pseudomonas otitidis strain MrB4, isolated from Lake Biwa in Japan.</title>
        <authorList>
            <person name="Miyazaki K."/>
            <person name="Hase E."/>
            <person name="Maruya T."/>
        </authorList>
    </citation>
    <scope>NUCLEOTIDE SEQUENCE [LARGE SCALE GENOMIC DNA]</scope>
    <source>
        <strain evidence="4 5">MrB4</strain>
    </source>
</reference>
<sequence length="154" mass="16556">MTLRIGLIADTHGLLRPQALAALEGCDHILHAGDIGKPEILDALRQLAPLSVVRGNNDTQDWAQAIPHDLSLQLGGAHLYLVHDQADIPADLATRGVDAIVTGHSHKPLITQRDGILHINPGSAGPRRFKLPIAVGSLLIEDGRVRAELRELDI</sequence>
<dbReference type="NCBIfam" id="TIGR00040">
    <property type="entry name" value="yfcE"/>
    <property type="match status" value="1"/>
</dbReference>
<dbReference type="GO" id="GO:0046872">
    <property type="term" value="F:metal ion binding"/>
    <property type="evidence" value="ECO:0007669"/>
    <property type="project" value="UniProtKB-KW"/>
</dbReference>
<keyword evidence="2" id="KW-0479">Metal-binding</keyword>
<evidence type="ECO:0000256" key="2">
    <source>
        <dbReference type="RuleBase" id="RU362039"/>
    </source>
</evidence>
<protein>
    <recommendedName>
        <fullName evidence="2">Phosphoesterase</fullName>
        <ecNumber evidence="2">3.1.4.-</ecNumber>
    </recommendedName>
</protein>
<dbReference type="GO" id="GO:0016787">
    <property type="term" value="F:hydrolase activity"/>
    <property type="evidence" value="ECO:0007669"/>
    <property type="project" value="UniProtKB-UniRule"/>
</dbReference>